<dbReference type="EnsemblFungi" id="CEF72164">
    <property type="protein sequence ID" value="CEF72164"/>
    <property type="gene ID" value="FGRRES_11737"/>
</dbReference>
<accession>I1S4H0</accession>
<dbReference type="RefSeq" id="XP_011315913.1">
    <property type="nucleotide sequence ID" value="XM_011317611.1"/>
</dbReference>
<dbReference type="Proteomes" id="UP000070720">
    <property type="component" value="Chromosome 1"/>
</dbReference>
<sequence>MVHDKGFNWGLESNMVREFQGMPGQSFVSSIYPQT</sequence>
<dbReference type="HOGENOM" id="CLU_3368590_0_0_1"/>
<dbReference type="KEGG" id="fgr:FGSG_11737"/>
<reference evidence="2 3" key="1">
    <citation type="journal article" date="2007" name="Science">
        <title>The Fusarium graminearum genome reveals a link between localized polymorphism and pathogen specialization.</title>
        <authorList>
            <person name="Cuomo C.A."/>
            <person name="Gueldener U."/>
            <person name="Xu J.-R."/>
            <person name="Trail F."/>
            <person name="Turgeon B.G."/>
            <person name="Di Pietro A."/>
            <person name="Walton J.D."/>
            <person name="Ma L.-J."/>
            <person name="Baker S.E."/>
            <person name="Rep M."/>
            <person name="Adam G."/>
            <person name="Antoniw J."/>
            <person name="Baldwin T."/>
            <person name="Calvo S.E."/>
            <person name="Chang Y.-L."/>
            <person name="DeCaprio D."/>
            <person name="Gale L.R."/>
            <person name="Gnerre S."/>
            <person name="Goswami R.S."/>
            <person name="Hammond-Kosack K."/>
            <person name="Harris L.J."/>
            <person name="Hilburn K."/>
            <person name="Kennell J.C."/>
            <person name="Kroken S."/>
            <person name="Magnuson J.K."/>
            <person name="Mannhaupt G."/>
            <person name="Mauceli E.W."/>
            <person name="Mewes H.-W."/>
            <person name="Mitterbauer R."/>
            <person name="Muehlbauer G."/>
            <person name="Muensterkoetter M."/>
            <person name="Nelson D."/>
            <person name="O'Donnell K."/>
            <person name="Ouellet T."/>
            <person name="Qi W."/>
            <person name="Quesneville H."/>
            <person name="Roncero M.I.G."/>
            <person name="Seong K.-Y."/>
            <person name="Tetko I.V."/>
            <person name="Urban M."/>
            <person name="Waalwijk C."/>
            <person name="Ward T.J."/>
            <person name="Yao J."/>
            <person name="Birren B.W."/>
            <person name="Kistler H.C."/>
        </authorList>
    </citation>
    <scope>NUCLEOTIDE SEQUENCE [LARGE SCALE GENOMIC DNA]</scope>
    <source>
        <strain evidence="3">ATCC MYA-4620 / CBS 123657 / FGSC 9075 / NRRL 31084 / PH-1</strain>
        <strain evidence="2">PH-1 / ATCC MYA-4620 / FGSC 9075 / NRRL 31084</strain>
    </source>
</reference>
<proteinExistence type="predicted"/>
<evidence type="ECO:0000313" key="2">
    <source>
        <dbReference type="EnsemblFungi" id="CEF72164"/>
    </source>
</evidence>
<evidence type="ECO:0000313" key="1">
    <source>
        <dbReference type="EMBL" id="CEF72164.1"/>
    </source>
</evidence>
<reference evidence="1 3" key="3">
    <citation type="journal article" date="2015" name="BMC Genomics">
        <title>The completed genome sequence of the pathogenic ascomycete fungus Fusarium graminearum.</title>
        <authorList>
            <person name="King R."/>
            <person name="Urban M."/>
            <person name="Hammond-Kosack M.C."/>
            <person name="Hassani-Pak K."/>
            <person name="Hammond-Kosack K.E."/>
        </authorList>
    </citation>
    <scope>NUCLEOTIDE SEQUENCE [LARGE SCALE GENOMIC DNA]</scope>
    <source>
        <strain evidence="3">ATCC MYA-4620 / CBS 123657 / FGSC 9075 / NRRL 31084 / PH-1</strain>
        <strain evidence="1">PH-1</strain>
    </source>
</reference>
<accession>A0A098CZX3</accession>
<reference evidence="2 3" key="2">
    <citation type="journal article" date="2010" name="Nature">
        <title>Comparative genomics reveals mobile pathogenicity chromosomes in Fusarium.</title>
        <authorList>
            <person name="Ma L.J."/>
            <person name="van der Does H.C."/>
            <person name="Borkovich K.A."/>
            <person name="Coleman J.J."/>
            <person name="Daboussi M.J."/>
            <person name="Di Pietro A."/>
            <person name="Dufresne M."/>
            <person name="Freitag M."/>
            <person name="Grabherr M."/>
            <person name="Henrissat B."/>
            <person name="Houterman P.M."/>
            <person name="Kang S."/>
            <person name="Shim W.B."/>
            <person name="Woloshuk C."/>
            <person name="Xie X."/>
            <person name="Xu J.R."/>
            <person name="Antoniw J."/>
            <person name="Baker S.E."/>
            <person name="Bluhm B.H."/>
            <person name="Breakspear A."/>
            <person name="Brown D.W."/>
            <person name="Butchko R.A."/>
            <person name="Chapman S."/>
            <person name="Coulson R."/>
            <person name="Coutinho P.M."/>
            <person name="Danchin E.G."/>
            <person name="Diener A."/>
            <person name="Gale L.R."/>
            <person name="Gardiner D.M."/>
            <person name="Goff S."/>
            <person name="Hammond-Kosack K.E."/>
            <person name="Hilburn K."/>
            <person name="Hua-Van A."/>
            <person name="Jonkers W."/>
            <person name="Kazan K."/>
            <person name="Kodira C.D."/>
            <person name="Koehrsen M."/>
            <person name="Kumar L."/>
            <person name="Lee Y.H."/>
            <person name="Li L."/>
            <person name="Manners J.M."/>
            <person name="Miranda-Saavedra D."/>
            <person name="Mukherjee M."/>
            <person name="Park G."/>
            <person name="Park J."/>
            <person name="Park S.Y."/>
            <person name="Proctor R.H."/>
            <person name="Regev A."/>
            <person name="Ruiz-Roldan M.C."/>
            <person name="Sain D."/>
            <person name="Sakthikumar S."/>
            <person name="Sykes S."/>
            <person name="Schwartz D.C."/>
            <person name="Turgeon B.G."/>
            <person name="Wapinski I."/>
            <person name="Yoder O."/>
            <person name="Young S."/>
            <person name="Zeng Q."/>
            <person name="Zhou S."/>
            <person name="Galagan J."/>
            <person name="Cuomo C.A."/>
            <person name="Kistler H.C."/>
            <person name="Rep M."/>
        </authorList>
    </citation>
    <scope>GENOME REANNOTATION</scope>
    <source>
        <strain evidence="3">ATCC MYA-4620 / CBS 123657 / FGSC 9075 / NRRL 31084 / PH-1</strain>
        <strain evidence="2">PH-1 / ATCC MYA-4620 / FGSC 9075 / NRRL 31084</strain>
    </source>
</reference>
<gene>
    <name evidence="1" type="ORF">FGRAMPH1_01T00725</name>
</gene>
<dbReference type="VEuPathDB" id="FungiDB:FGRAMPH1_01G00725"/>
<dbReference type="InParanoid" id="I1S4H0"/>
<keyword evidence="3" id="KW-1185">Reference proteome</keyword>
<protein>
    <submittedName>
        <fullName evidence="1">Chromosome 1, complete genome</fullName>
    </submittedName>
</protein>
<evidence type="ECO:0000313" key="3">
    <source>
        <dbReference type="Proteomes" id="UP000070720"/>
    </source>
</evidence>
<dbReference type="AlphaFoldDB" id="I1S4H0"/>
<dbReference type="EMBL" id="HG970332">
    <property type="protein sequence ID" value="CEF72164.1"/>
    <property type="molecule type" value="Genomic_DNA"/>
</dbReference>
<reference evidence="2" key="4">
    <citation type="submission" date="2017-01" db="UniProtKB">
        <authorList>
            <consortium name="EnsemblFungi"/>
        </authorList>
    </citation>
    <scope>IDENTIFICATION</scope>
    <source>
        <strain evidence="2">PH-1 / ATCC MYA-4620 / FGSC 9075 / NRRL 31084</strain>
    </source>
</reference>
<name>I1S4H0_GIBZE</name>
<organism evidence="1 3">
    <name type="scientific">Gibberella zeae (strain ATCC MYA-4620 / CBS 123657 / FGSC 9075 / NRRL 31084 / PH-1)</name>
    <name type="common">Wheat head blight fungus</name>
    <name type="synonym">Fusarium graminearum</name>
    <dbReference type="NCBI Taxonomy" id="229533"/>
    <lineage>
        <taxon>Eukaryota</taxon>
        <taxon>Fungi</taxon>
        <taxon>Dikarya</taxon>
        <taxon>Ascomycota</taxon>
        <taxon>Pezizomycotina</taxon>
        <taxon>Sordariomycetes</taxon>
        <taxon>Hypocreomycetidae</taxon>
        <taxon>Hypocreales</taxon>
        <taxon>Nectriaceae</taxon>
        <taxon>Fusarium</taxon>
    </lineage>
</organism>